<dbReference type="GO" id="GO:0050830">
    <property type="term" value="P:defense response to Gram-positive bacterium"/>
    <property type="evidence" value="ECO:0007669"/>
    <property type="project" value="TreeGrafter"/>
</dbReference>
<dbReference type="Gene3D" id="3.10.130.10">
    <property type="entry name" value="Ribonuclease A-like domain"/>
    <property type="match status" value="1"/>
</dbReference>
<dbReference type="PROSITE" id="PS00127">
    <property type="entry name" value="RNASE_PANCREATIC"/>
    <property type="match status" value="1"/>
</dbReference>
<evidence type="ECO:0000313" key="11">
    <source>
        <dbReference type="Proteomes" id="UP000265020"/>
    </source>
</evidence>
<evidence type="ECO:0000256" key="7">
    <source>
        <dbReference type="ARBA" id="ARBA00023157"/>
    </source>
</evidence>
<dbReference type="SMART" id="SM00092">
    <property type="entry name" value="RNAse_Pc"/>
    <property type="match status" value="1"/>
</dbReference>
<evidence type="ECO:0000256" key="6">
    <source>
        <dbReference type="ARBA" id="ARBA00022801"/>
    </source>
</evidence>
<keyword evidence="5 8" id="KW-0255">Endonuclease</keyword>
<reference evidence="10" key="2">
    <citation type="submission" date="2025-09" db="UniProtKB">
        <authorList>
            <consortium name="Ensembl"/>
        </authorList>
    </citation>
    <scope>IDENTIFICATION</scope>
</reference>
<proteinExistence type="inferred from homology"/>
<dbReference type="PANTHER" id="PTHR11437:SF10">
    <property type="entry name" value="ANGIOGENIN-RELATED"/>
    <property type="match status" value="1"/>
</dbReference>
<evidence type="ECO:0000256" key="4">
    <source>
        <dbReference type="ARBA" id="ARBA00022722"/>
    </source>
</evidence>
<comment type="similarity">
    <text evidence="2 8">Belongs to the pancreatic ribonuclease family.</text>
</comment>
<sequence>MLLVQQISMERIYVVAVLLLALSAMEISEALNFFQKHVVRQMGTGDCNRKMRKINRNARICKKINTFFLDPDGELDGICNMQNQTITGINLRIIACKRRNRYSPCFYRGIPGRATGVRVICNQNNRPVHLKDVW</sequence>
<evidence type="ECO:0000256" key="3">
    <source>
        <dbReference type="ARBA" id="ARBA00022525"/>
    </source>
</evidence>
<keyword evidence="7" id="KW-1015">Disulfide bond</keyword>
<keyword evidence="11" id="KW-1185">Reference proteome</keyword>
<dbReference type="PANTHER" id="PTHR11437">
    <property type="entry name" value="RIBONUCLEASE"/>
    <property type="match status" value="1"/>
</dbReference>
<evidence type="ECO:0000256" key="2">
    <source>
        <dbReference type="ARBA" id="ARBA00005600"/>
    </source>
</evidence>
<dbReference type="Pfam" id="PF00074">
    <property type="entry name" value="RnaseA"/>
    <property type="match status" value="1"/>
</dbReference>
<keyword evidence="4 8" id="KW-0540">Nuclease</keyword>
<reference evidence="10" key="1">
    <citation type="submission" date="2025-08" db="UniProtKB">
        <authorList>
            <consortium name="Ensembl"/>
        </authorList>
    </citation>
    <scope>IDENTIFICATION</scope>
</reference>
<dbReference type="Proteomes" id="UP000265020">
    <property type="component" value="Unassembled WGS sequence"/>
</dbReference>
<evidence type="ECO:0000256" key="5">
    <source>
        <dbReference type="ARBA" id="ARBA00022759"/>
    </source>
</evidence>
<dbReference type="InterPro" id="IPR036816">
    <property type="entry name" value="RNaseA-like_dom_sf"/>
</dbReference>
<dbReference type="GO" id="GO:0005576">
    <property type="term" value="C:extracellular region"/>
    <property type="evidence" value="ECO:0007669"/>
    <property type="project" value="UniProtKB-SubCell"/>
</dbReference>
<dbReference type="SUPFAM" id="SSF54076">
    <property type="entry name" value="RNase A-like"/>
    <property type="match status" value="1"/>
</dbReference>
<dbReference type="OMA" id="MERIYVV"/>
<evidence type="ECO:0000256" key="8">
    <source>
        <dbReference type="RuleBase" id="RU000651"/>
    </source>
</evidence>
<dbReference type="GO" id="GO:0050829">
    <property type="term" value="P:defense response to Gram-negative bacterium"/>
    <property type="evidence" value="ECO:0007669"/>
    <property type="project" value="TreeGrafter"/>
</dbReference>
<dbReference type="InterPro" id="IPR023411">
    <property type="entry name" value="RNaseA_AS"/>
</dbReference>
<dbReference type="GeneTree" id="ENSGT00940000177522"/>
<protein>
    <recommendedName>
        <fullName evidence="9">Ribonuclease A-domain domain-containing protein</fullName>
    </recommendedName>
</protein>
<keyword evidence="6 8" id="KW-0378">Hydrolase</keyword>
<dbReference type="GO" id="GO:0001525">
    <property type="term" value="P:angiogenesis"/>
    <property type="evidence" value="ECO:0007669"/>
    <property type="project" value="TreeGrafter"/>
</dbReference>
<keyword evidence="3" id="KW-0964">Secreted</keyword>
<dbReference type="GO" id="GO:0004540">
    <property type="term" value="F:RNA nuclease activity"/>
    <property type="evidence" value="ECO:0007669"/>
    <property type="project" value="TreeGrafter"/>
</dbReference>
<dbReference type="GO" id="GO:0003676">
    <property type="term" value="F:nucleic acid binding"/>
    <property type="evidence" value="ECO:0007669"/>
    <property type="project" value="InterPro"/>
</dbReference>
<dbReference type="InterPro" id="IPR001427">
    <property type="entry name" value="RNaseA"/>
</dbReference>
<evidence type="ECO:0000313" key="10">
    <source>
        <dbReference type="Ensembl" id="ENSCVAP00000020295.1"/>
    </source>
</evidence>
<name>A0A3Q2G8Q5_CYPVA</name>
<accession>A0A3Q2G8Q5</accession>
<dbReference type="GO" id="GO:0016787">
    <property type="term" value="F:hydrolase activity"/>
    <property type="evidence" value="ECO:0007669"/>
    <property type="project" value="UniProtKB-KW"/>
</dbReference>
<evidence type="ECO:0000256" key="1">
    <source>
        <dbReference type="ARBA" id="ARBA00004613"/>
    </source>
</evidence>
<dbReference type="AlphaFoldDB" id="A0A3Q2G8Q5"/>
<comment type="subcellular location">
    <subcellularLocation>
        <location evidence="1">Secreted</location>
    </subcellularLocation>
</comment>
<organism evidence="10 11">
    <name type="scientific">Cyprinodon variegatus</name>
    <name type="common">Sheepshead minnow</name>
    <dbReference type="NCBI Taxonomy" id="28743"/>
    <lineage>
        <taxon>Eukaryota</taxon>
        <taxon>Metazoa</taxon>
        <taxon>Chordata</taxon>
        <taxon>Craniata</taxon>
        <taxon>Vertebrata</taxon>
        <taxon>Euteleostomi</taxon>
        <taxon>Actinopterygii</taxon>
        <taxon>Neopterygii</taxon>
        <taxon>Teleostei</taxon>
        <taxon>Neoteleostei</taxon>
        <taxon>Acanthomorphata</taxon>
        <taxon>Ovalentaria</taxon>
        <taxon>Atherinomorphae</taxon>
        <taxon>Cyprinodontiformes</taxon>
        <taxon>Cyprinodontidae</taxon>
        <taxon>Cyprinodon</taxon>
    </lineage>
</organism>
<feature type="domain" description="Ribonuclease A-domain" evidence="9">
    <location>
        <begin position="26"/>
        <end position="134"/>
    </location>
</feature>
<dbReference type="GO" id="GO:0004519">
    <property type="term" value="F:endonuclease activity"/>
    <property type="evidence" value="ECO:0007669"/>
    <property type="project" value="UniProtKB-KW"/>
</dbReference>
<evidence type="ECO:0000259" key="9">
    <source>
        <dbReference type="SMART" id="SM00092"/>
    </source>
</evidence>
<dbReference type="Ensembl" id="ENSCVAT00000014699.1">
    <property type="protein sequence ID" value="ENSCVAP00000020295.1"/>
    <property type="gene ID" value="ENSCVAG00000001596.1"/>
</dbReference>
<dbReference type="InterPro" id="IPR023412">
    <property type="entry name" value="RNaseA_domain"/>
</dbReference>